<dbReference type="AlphaFoldDB" id="A0A2N9E215"/>
<feature type="compositionally biased region" description="Basic and acidic residues" evidence="1">
    <location>
        <begin position="147"/>
        <end position="167"/>
    </location>
</feature>
<feature type="compositionally biased region" description="Polar residues" evidence="1">
    <location>
        <begin position="136"/>
        <end position="146"/>
    </location>
</feature>
<feature type="region of interest" description="Disordered" evidence="1">
    <location>
        <begin position="112"/>
        <end position="167"/>
    </location>
</feature>
<evidence type="ECO:0000313" key="2">
    <source>
        <dbReference type="EMBL" id="SPC72947.1"/>
    </source>
</evidence>
<evidence type="ECO:0000256" key="1">
    <source>
        <dbReference type="SAM" id="MobiDB-lite"/>
    </source>
</evidence>
<proteinExistence type="predicted"/>
<dbReference type="EMBL" id="OIVN01000033">
    <property type="protein sequence ID" value="SPC72947.1"/>
    <property type="molecule type" value="Genomic_DNA"/>
</dbReference>
<dbReference type="PANTHER" id="PTHR33116">
    <property type="entry name" value="REVERSE TRANSCRIPTASE ZINC-BINDING DOMAIN-CONTAINING PROTEIN-RELATED-RELATED"/>
    <property type="match status" value="1"/>
</dbReference>
<feature type="compositionally biased region" description="Basic and acidic residues" evidence="1">
    <location>
        <begin position="112"/>
        <end position="135"/>
    </location>
</feature>
<sequence>MTIARFKSGLRYEIKKEMSHRSLEDVEDAIETAIQFEKYVKFMKKSMVSKPKHHAELPRLHAEGIKQQGQPAETPKQWTKFPQMEARKLEQDPDRSEQFPKKVEQLKEHVVNPKQQMHELGQHATKSREPGEQAKEPTQQTETSRQLGDDSKQQLESLMEEKSVDENSFEQIHEIQEKDVKFAIVGKEIDKPATIHPTVVPNKSQPVTHIILQQDKIEKIEYIMMKEEIEEMEKFVPMLQHVPQDKDMSLAMMVPIIEFVIPEKFNVPIGEKDVPLSSWVQATKKIKNTPSQAFYLVSRMLFKRAGILLLRHFKTRDDTLIFSDAHPDQIFHLHLLFTWFEAISGLKINMLKSEMVPVGHVPNLVDLAAIMGCKIAQLPMSYLGMPLGTKFKSKSICDPILEKMERKLSGWQRMYLSKGSRVTLIKSTLSSLPTYFLSLFPLPVSVAMCIEKIQRDFLWGDIGEERKSHLGNGYGDLGWRITLFGGRLFSLSMVVIKEGGPQEILLGLMGLRDIYLELFRIAENKEAFVGDHLRYRNEVVAWDLKFNRPVKDWELESVSSFLEMLYSSSVKGYGLDMICWRGSSLKGFQVKSYYHVLSTNIGHCVPWKSI</sequence>
<dbReference type="PANTHER" id="PTHR33116:SF78">
    <property type="entry name" value="OS12G0587133 PROTEIN"/>
    <property type="match status" value="1"/>
</dbReference>
<gene>
    <name evidence="2" type="ORF">FSB_LOCUS829</name>
</gene>
<protein>
    <recommendedName>
        <fullName evidence="3">Reverse transcriptase domain-containing protein</fullName>
    </recommendedName>
</protein>
<organism evidence="2">
    <name type="scientific">Fagus sylvatica</name>
    <name type="common">Beechnut</name>
    <dbReference type="NCBI Taxonomy" id="28930"/>
    <lineage>
        <taxon>Eukaryota</taxon>
        <taxon>Viridiplantae</taxon>
        <taxon>Streptophyta</taxon>
        <taxon>Embryophyta</taxon>
        <taxon>Tracheophyta</taxon>
        <taxon>Spermatophyta</taxon>
        <taxon>Magnoliopsida</taxon>
        <taxon>eudicotyledons</taxon>
        <taxon>Gunneridae</taxon>
        <taxon>Pentapetalae</taxon>
        <taxon>rosids</taxon>
        <taxon>fabids</taxon>
        <taxon>Fagales</taxon>
        <taxon>Fagaceae</taxon>
        <taxon>Fagus</taxon>
    </lineage>
</organism>
<accession>A0A2N9E215</accession>
<reference evidence="2" key="1">
    <citation type="submission" date="2018-02" db="EMBL/GenBank/DDBJ databases">
        <authorList>
            <person name="Cohen D.B."/>
            <person name="Kent A.D."/>
        </authorList>
    </citation>
    <scope>NUCLEOTIDE SEQUENCE</scope>
</reference>
<evidence type="ECO:0008006" key="3">
    <source>
        <dbReference type="Google" id="ProtNLM"/>
    </source>
</evidence>
<name>A0A2N9E215_FAGSY</name>